<accession>A0A286DRA4</accession>
<name>A0A286DRA4_9GAMM</name>
<dbReference type="AlphaFoldDB" id="A0A286DRA4"/>
<dbReference type="Proteomes" id="UP000219271">
    <property type="component" value="Unassembled WGS sequence"/>
</dbReference>
<proteinExistence type="predicted"/>
<gene>
    <name evidence="2" type="ORF">SAMN06273570_4972</name>
</gene>
<dbReference type="InterPro" id="IPR019720">
    <property type="entry name" value="Plasmid_stability_protein_StbB"/>
</dbReference>
<keyword evidence="3" id="KW-1185">Reference proteome</keyword>
<protein>
    <submittedName>
        <fullName evidence="2">Plasmid segregation centromere-binding protein ParR</fullName>
    </submittedName>
</protein>
<evidence type="ECO:0000313" key="3">
    <source>
        <dbReference type="Proteomes" id="UP000219271"/>
    </source>
</evidence>
<evidence type="ECO:0000313" key="2">
    <source>
        <dbReference type="EMBL" id="SOD61133.1"/>
    </source>
</evidence>
<dbReference type="InterPro" id="IPR038307">
    <property type="entry name" value="StbB_sf"/>
</dbReference>
<evidence type="ECO:0000256" key="1">
    <source>
        <dbReference type="SAM" id="MobiDB-lite"/>
    </source>
</evidence>
<sequence>MLSDNAMDTRRKIQFYINPKSSLGEAYADSHTDEPPQGERGRLWKAAMLSGFALERIDPRLPFLLSELLSENTTAEEVLQVIQAVSPKSMTTHPNAEAEREGEPLEPTKNDTLDETRSNAKGMFGSS</sequence>
<dbReference type="EMBL" id="OCMY01000003">
    <property type="protein sequence ID" value="SOD61133.1"/>
    <property type="molecule type" value="Genomic_DNA"/>
</dbReference>
<dbReference type="Pfam" id="PF10784">
    <property type="entry name" value="Plasmid_stab_B"/>
    <property type="match status" value="1"/>
</dbReference>
<feature type="compositionally biased region" description="Basic and acidic residues" evidence="1">
    <location>
        <begin position="96"/>
        <end position="118"/>
    </location>
</feature>
<reference evidence="3" key="1">
    <citation type="submission" date="2017-09" db="EMBL/GenBank/DDBJ databases">
        <authorList>
            <person name="Varghese N."/>
            <person name="Submissions S."/>
        </authorList>
    </citation>
    <scope>NUCLEOTIDE SEQUENCE [LARGE SCALE GENOMIC DNA]</scope>
    <source>
        <strain evidence="3">JKS000234</strain>
    </source>
</reference>
<feature type="region of interest" description="Disordered" evidence="1">
    <location>
        <begin position="86"/>
        <end position="127"/>
    </location>
</feature>
<organism evidence="2 3">
    <name type="scientific">Candidatus Pantoea floridensis</name>
    <dbReference type="NCBI Taxonomy" id="1938870"/>
    <lineage>
        <taxon>Bacteria</taxon>
        <taxon>Pseudomonadati</taxon>
        <taxon>Pseudomonadota</taxon>
        <taxon>Gammaproteobacteria</taxon>
        <taxon>Enterobacterales</taxon>
        <taxon>Erwiniaceae</taxon>
        <taxon>Pantoea</taxon>
    </lineage>
</organism>
<dbReference type="Gene3D" id="6.10.290.20">
    <property type="match status" value="1"/>
</dbReference>